<dbReference type="OrthoDB" id="9764953at2"/>
<dbReference type="InterPro" id="IPR041172">
    <property type="entry name" value="EstA_Ig-like_N"/>
</dbReference>
<evidence type="ECO:0000313" key="4">
    <source>
        <dbReference type="EMBL" id="RIY31478.1"/>
    </source>
</evidence>
<dbReference type="RefSeq" id="WP_119525576.1">
    <property type="nucleotide sequence ID" value="NZ_NRHC01000091.1"/>
</dbReference>
<dbReference type="InterPro" id="IPR029058">
    <property type="entry name" value="AB_hydrolase_fold"/>
</dbReference>
<evidence type="ECO:0000256" key="1">
    <source>
        <dbReference type="ARBA" id="ARBA00022729"/>
    </source>
</evidence>
<keyword evidence="1 2" id="KW-0732">Signal</keyword>
<accession>A0A3A1Y2N0</accession>
<dbReference type="Proteomes" id="UP000265691">
    <property type="component" value="Unassembled WGS sequence"/>
</dbReference>
<reference evidence="4 5" key="1">
    <citation type="submission" date="2017-08" db="EMBL/GenBank/DDBJ databases">
        <title>Reclassification of Bisgaard taxon 37 and 44.</title>
        <authorList>
            <person name="Christensen H."/>
        </authorList>
    </citation>
    <scope>NUCLEOTIDE SEQUENCE [LARGE SCALE GENOMIC DNA]</scope>
    <source>
        <strain evidence="4 5">B96_3</strain>
    </source>
</reference>
<organism evidence="4 5">
    <name type="scientific">Psittacicella hinzii</name>
    <dbReference type="NCBI Taxonomy" id="2028575"/>
    <lineage>
        <taxon>Bacteria</taxon>
        <taxon>Pseudomonadati</taxon>
        <taxon>Pseudomonadota</taxon>
        <taxon>Gammaproteobacteria</taxon>
        <taxon>Pasteurellales</taxon>
        <taxon>Psittacicellaceae</taxon>
        <taxon>Psittacicella</taxon>
    </lineage>
</organism>
<feature type="domain" description="Esterase Ig-like N-terminal" evidence="3">
    <location>
        <begin position="24"/>
        <end position="125"/>
    </location>
</feature>
<evidence type="ECO:0000313" key="5">
    <source>
        <dbReference type="Proteomes" id="UP000265691"/>
    </source>
</evidence>
<dbReference type="PANTHER" id="PTHR43037">
    <property type="entry name" value="UNNAMED PRODUCT-RELATED"/>
    <property type="match status" value="1"/>
</dbReference>
<evidence type="ECO:0000259" key="3">
    <source>
        <dbReference type="Pfam" id="PF18435"/>
    </source>
</evidence>
<comment type="caution">
    <text evidence="4">The sequence shown here is derived from an EMBL/GenBank/DDBJ whole genome shotgun (WGS) entry which is preliminary data.</text>
</comment>
<feature type="non-terminal residue" evidence="4">
    <location>
        <position position="401"/>
    </location>
</feature>
<keyword evidence="5" id="KW-1185">Reference proteome</keyword>
<feature type="chain" id="PRO_5017210424" description="Esterase Ig-like N-terminal domain-containing protein" evidence="2">
    <location>
        <begin position="19"/>
        <end position="401"/>
    </location>
</feature>
<dbReference type="PANTHER" id="PTHR43037:SF1">
    <property type="entry name" value="BLL1128 PROTEIN"/>
    <property type="match status" value="1"/>
</dbReference>
<evidence type="ECO:0000256" key="2">
    <source>
        <dbReference type="SAM" id="SignalP"/>
    </source>
</evidence>
<dbReference type="EMBL" id="NRHC01000091">
    <property type="protein sequence ID" value="RIY31478.1"/>
    <property type="molecule type" value="Genomic_DNA"/>
</dbReference>
<name>A0A3A1Y2N0_9GAMM</name>
<dbReference type="Gene3D" id="2.60.40.2180">
    <property type="match status" value="1"/>
</dbReference>
<sequence length="401" mass="44095">MKKLLLTSSLLFSPLAFAGMEEVTSVSIPLGIGQKVTYAVVKYSETLDADQIKKSDFAVKDRNIVEVYLATDNDIHSHSTKGQYVVIKMDPQDPTASLLTDVKGQTPQPTSYTLEVSQVNPLTDVKSIAPETKVAQQSVNLVADDFTQLSFTDKDGTTINYNLYVPKDYKPQTEYPLVMFIHDAGVTSDYIKATLYQGNGATAWATPESQARHQAFVLAPQFADKIVTDKYEIPTKNINALIALINSLSEKYSIDMDRIYATGQSGGGMLEYALNITHPDFLAASYHVASQWDATQVAPMAHNKMFVFISKDDPKAYPTWQQMIPVLEKEGADIQTLEVKGNDSLNNLNSDVEKLLEKGGNIHLMYVASGTLPSQIAGTKSGPAAAHMGTWEISYRDSLNF</sequence>
<gene>
    <name evidence="4" type="ORF">CKF54_06625</name>
</gene>
<proteinExistence type="predicted"/>
<feature type="signal peptide" evidence="2">
    <location>
        <begin position="1"/>
        <end position="18"/>
    </location>
</feature>
<dbReference type="SUPFAM" id="SSF53474">
    <property type="entry name" value="alpha/beta-Hydrolases"/>
    <property type="match status" value="1"/>
</dbReference>
<protein>
    <recommendedName>
        <fullName evidence="3">Esterase Ig-like N-terminal domain-containing protein</fullName>
    </recommendedName>
</protein>
<dbReference type="AlphaFoldDB" id="A0A3A1Y2N0"/>
<dbReference type="InterPro" id="IPR050955">
    <property type="entry name" value="Plant_Biomass_Hydrol_Est"/>
</dbReference>
<dbReference type="Gene3D" id="3.40.50.1820">
    <property type="entry name" value="alpha/beta hydrolase"/>
    <property type="match status" value="1"/>
</dbReference>
<dbReference type="Pfam" id="PF18435">
    <property type="entry name" value="EstA_Ig_like"/>
    <property type="match status" value="1"/>
</dbReference>